<accession>A0AAD7ZX67</accession>
<sequence>GMCFGLHPYCDLNLVRGISSHLSEYIWENVDSLMNMRIMIPIAGEIQQKI</sequence>
<feature type="non-terminal residue" evidence="1">
    <location>
        <position position="1"/>
    </location>
</feature>
<organism evidence="1 2">
    <name type="scientific">Diploptera punctata</name>
    <name type="common">Pacific beetle cockroach</name>
    <dbReference type="NCBI Taxonomy" id="6984"/>
    <lineage>
        <taxon>Eukaryota</taxon>
        <taxon>Metazoa</taxon>
        <taxon>Ecdysozoa</taxon>
        <taxon>Arthropoda</taxon>
        <taxon>Hexapoda</taxon>
        <taxon>Insecta</taxon>
        <taxon>Pterygota</taxon>
        <taxon>Neoptera</taxon>
        <taxon>Polyneoptera</taxon>
        <taxon>Dictyoptera</taxon>
        <taxon>Blattodea</taxon>
        <taxon>Blaberoidea</taxon>
        <taxon>Blaberidae</taxon>
        <taxon>Diplopterinae</taxon>
        <taxon>Diploptera</taxon>
    </lineage>
</organism>
<name>A0AAD7ZX67_DIPPU</name>
<dbReference type="AlphaFoldDB" id="A0AAD7ZX67"/>
<proteinExistence type="predicted"/>
<protein>
    <submittedName>
        <fullName evidence="1">Uncharacterized protein</fullName>
    </submittedName>
</protein>
<evidence type="ECO:0000313" key="1">
    <source>
        <dbReference type="EMBL" id="KAJ9588046.1"/>
    </source>
</evidence>
<reference evidence="1" key="1">
    <citation type="journal article" date="2023" name="IScience">
        <title>Live-bearing cockroach genome reveals convergent evolutionary mechanisms linked to viviparity in insects and beyond.</title>
        <authorList>
            <person name="Fouks B."/>
            <person name="Harrison M.C."/>
            <person name="Mikhailova A.A."/>
            <person name="Marchal E."/>
            <person name="English S."/>
            <person name="Carruthers M."/>
            <person name="Jennings E.C."/>
            <person name="Chiamaka E.L."/>
            <person name="Frigard R.A."/>
            <person name="Pippel M."/>
            <person name="Attardo G.M."/>
            <person name="Benoit J.B."/>
            <person name="Bornberg-Bauer E."/>
            <person name="Tobe S.S."/>
        </authorList>
    </citation>
    <scope>NUCLEOTIDE SEQUENCE</scope>
    <source>
        <strain evidence="1">Stay&amp;Tobe</strain>
    </source>
</reference>
<keyword evidence="2" id="KW-1185">Reference proteome</keyword>
<comment type="caution">
    <text evidence="1">The sequence shown here is derived from an EMBL/GenBank/DDBJ whole genome shotgun (WGS) entry which is preliminary data.</text>
</comment>
<feature type="non-terminal residue" evidence="1">
    <location>
        <position position="50"/>
    </location>
</feature>
<evidence type="ECO:0000313" key="2">
    <source>
        <dbReference type="Proteomes" id="UP001233999"/>
    </source>
</evidence>
<reference evidence="1" key="2">
    <citation type="submission" date="2023-05" db="EMBL/GenBank/DDBJ databases">
        <authorList>
            <person name="Fouks B."/>
        </authorList>
    </citation>
    <scope>NUCLEOTIDE SEQUENCE</scope>
    <source>
        <strain evidence="1">Stay&amp;Tobe</strain>
        <tissue evidence="1">Testes</tissue>
    </source>
</reference>
<dbReference type="EMBL" id="JASPKZ010005738">
    <property type="protein sequence ID" value="KAJ9588046.1"/>
    <property type="molecule type" value="Genomic_DNA"/>
</dbReference>
<dbReference type="Proteomes" id="UP001233999">
    <property type="component" value="Unassembled WGS sequence"/>
</dbReference>
<gene>
    <name evidence="1" type="ORF">L9F63_028144</name>
</gene>